<protein>
    <recommendedName>
        <fullName evidence="1">DUF4283 domain-containing protein</fullName>
    </recommendedName>
</protein>
<name>A0A151QX85_CAJCA</name>
<dbReference type="Proteomes" id="UP000075243">
    <property type="component" value="Unassembled WGS sequence"/>
</dbReference>
<dbReference type="PANTHER" id="PTHR31286">
    <property type="entry name" value="GLYCINE-RICH CELL WALL STRUCTURAL PROTEIN 1.8-LIKE"/>
    <property type="match status" value="1"/>
</dbReference>
<feature type="domain" description="DUF4283" evidence="1">
    <location>
        <begin position="58"/>
        <end position="122"/>
    </location>
</feature>
<dbReference type="PANTHER" id="PTHR31286:SF60">
    <property type="entry name" value="PROTEIN, PUTATIVE-RELATED"/>
    <property type="match status" value="1"/>
</dbReference>
<reference evidence="2" key="1">
    <citation type="journal article" date="2012" name="Nat. Biotechnol.">
        <title>Draft genome sequence of pigeonpea (Cajanus cajan), an orphan legume crop of resource-poor farmers.</title>
        <authorList>
            <person name="Varshney R.K."/>
            <person name="Chen W."/>
            <person name="Li Y."/>
            <person name="Bharti A.K."/>
            <person name="Saxena R.K."/>
            <person name="Schlueter J.A."/>
            <person name="Donoghue M.T."/>
            <person name="Azam S."/>
            <person name="Fan G."/>
            <person name="Whaley A.M."/>
            <person name="Farmer A.D."/>
            <person name="Sheridan J."/>
            <person name="Iwata A."/>
            <person name="Tuteja R."/>
            <person name="Penmetsa R.V."/>
            <person name="Wu W."/>
            <person name="Upadhyaya H.D."/>
            <person name="Yang S.P."/>
            <person name="Shah T."/>
            <person name="Saxena K.B."/>
            <person name="Michael T."/>
            <person name="McCombie W.R."/>
            <person name="Yang B."/>
            <person name="Zhang G."/>
            <person name="Yang H."/>
            <person name="Wang J."/>
            <person name="Spillane C."/>
            <person name="Cook D.R."/>
            <person name="May G.D."/>
            <person name="Xu X."/>
            <person name="Jackson S.A."/>
        </authorList>
    </citation>
    <scope>NUCLEOTIDE SEQUENCE [LARGE SCALE GENOMIC DNA]</scope>
</reference>
<dbReference type="Gramene" id="C.cajan_44319.t">
    <property type="protein sequence ID" value="C.cajan_44319.t.cds1"/>
    <property type="gene ID" value="C.cajan_44319"/>
</dbReference>
<dbReference type="OMA" id="KNDHDIG"/>
<dbReference type="Pfam" id="PF14111">
    <property type="entry name" value="DUF4283"/>
    <property type="match status" value="1"/>
</dbReference>
<accession>A0A151QX85</accession>
<evidence type="ECO:0000259" key="1">
    <source>
        <dbReference type="Pfam" id="PF14111"/>
    </source>
</evidence>
<dbReference type="AlphaFoldDB" id="A0A151QX85"/>
<sequence>MVSSSVNPCITSLPKPCWKGESLAIKIPEDAYHEGLRRCSKHLHGRVLLAKGQKPLKTVDIIAKLSKLWSHLAGWSIISLGRGFFELEFKNDHDIGMVLAAGPWSLDPGLLRLSLWKQDFNPRTYKNTFAQVWLRVLDLPQEY</sequence>
<dbReference type="InterPro" id="IPR025558">
    <property type="entry name" value="DUF4283"/>
</dbReference>
<gene>
    <name evidence="2" type="ORF">KK1_044124</name>
</gene>
<organism evidence="2 3">
    <name type="scientific">Cajanus cajan</name>
    <name type="common">Pigeon pea</name>
    <name type="synonym">Cajanus indicus</name>
    <dbReference type="NCBI Taxonomy" id="3821"/>
    <lineage>
        <taxon>Eukaryota</taxon>
        <taxon>Viridiplantae</taxon>
        <taxon>Streptophyta</taxon>
        <taxon>Embryophyta</taxon>
        <taxon>Tracheophyta</taxon>
        <taxon>Spermatophyta</taxon>
        <taxon>Magnoliopsida</taxon>
        <taxon>eudicotyledons</taxon>
        <taxon>Gunneridae</taxon>
        <taxon>Pentapetalae</taxon>
        <taxon>rosids</taxon>
        <taxon>fabids</taxon>
        <taxon>Fabales</taxon>
        <taxon>Fabaceae</taxon>
        <taxon>Papilionoideae</taxon>
        <taxon>50 kb inversion clade</taxon>
        <taxon>NPAAA clade</taxon>
        <taxon>indigoferoid/millettioid clade</taxon>
        <taxon>Phaseoleae</taxon>
        <taxon>Cajanus</taxon>
    </lineage>
</organism>
<dbReference type="EMBL" id="KQ484496">
    <property type="protein sequence ID" value="KYP34863.1"/>
    <property type="molecule type" value="Genomic_DNA"/>
</dbReference>
<evidence type="ECO:0000313" key="2">
    <source>
        <dbReference type="EMBL" id="KYP34863.1"/>
    </source>
</evidence>
<evidence type="ECO:0000313" key="3">
    <source>
        <dbReference type="Proteomes" id="UP000075243"/>
    </source>
</evidence>
<keyword evidence="3" id="KW-1185">Reference proteome</keyword>
<dbReference type="InterPro" id="IPR040256">
    <property type="entry name" value="At4g02000-like"/>
</dbReference>
<proteinExistence type="predicted"/>